<keyword evidence="1" id="KW-1133">Transmembrane helix</keyword>
<keyword evidence="1" id="KW-0812">Transmembrane</keyword>
<organism evidence="2">
    <name type="scientific">Staphylothermus marinus</name>
    <dbReference type="NCBI Taxonomy" id="2280"/>
    <lineage>
        <taxon>Archaea</taxon>
        <taxon>Thermoproteota</taxon>
        <taxon>Thermoprotei</taxon>
        <taxon>Desulfurococcales</taxon>
        <taxon>Desulfurococcaceae</taxon>
        <taxon>Staphylothermus</taxon>
    </lineage>
</organism>
<dbReference type="EMBL" id="DTBJ01000033">
    <property type="protein sequence ID" value="HGM58786.1"/>
    <property type="molecule type" value="Genomic_DNA"/>
</dbReference>
<sequence length="246" mass="28277">MKTYIVLIYLMFIQLLLVFNNVYSQQYITRIDGLITYNVIEDYGIVSLNITFDRVVYDTFVNITLLGEVDDIIEVIRSDGEPLMYRLLENNILNIYVNETNTVSISYIAINMFDEVAIESFAGFIDLSTYRNIQVNVLLYITGLYNVYSSPDAIVSYENGLTRIQLNKPELYFINLNRLTEFSEIIYETTSTPVMETTMTTTETTVPSTREGEREEAGNVFSLIILAIIVLVIIVLLLLAIRLFRK</sequence>
<evidence type="ECO:0000313" key="2">
    <source>
        <dbReference type="EMBL" id="HGM58786.1"/>
    </source>
</evidence>
<dbReference type="AlphaFoldDB" id="A0A7C4H9F8"/>
<protein>
    <submittedName>
        <fullName evidence="2">Uncharacterized protein</fullName>
    </submittedName>
</protein>
<gene>
    <name evidence="2" type="ORF">ENU14_04300</name>
</gene>
<accession>A0A7C4H9F8</accession>
<feature type="transmembrane region" description="Helical" evidence="1">
    <location>
        <begin position="220"/>
        <end position="244"/>
    </location>
</feature>
<comment type="caution">
    <text evidence="2">The sequence shown here is derived from an EMBL/GenBank/DDBJ whole genome shotgun (WGS) entry which is preliminary data.</text>
</comment>
<evidence type="ECO:0000256" key="1">
    <source>
        <dbReference type="SAM" id="Phobius"/>
    </source>
</evidence>
<proteinExistence type="predicted"/>
<name>A0A7C4H9F8_STAMA</name>
<reference evidence="2" key="1">
    <citation type="journal article" date="2020" name="mSystems">
        <title>Genome- and Community-Level Interaction Insights into Carbon Utilization and Element Cycling Functions of Hydrothermarchaeota in Hydrothermal Sediment.</title>
        <authorList>
            <person name="Zhou Z."/>
            <person name="Liu Y."/>
            <person name="Xu W."/>
            <person name="Pan J."/>
            <person name="Luo Z.H."/>
            <person name="Li M."/>
        </authorList>
    </citation>
    <scope>NUCLEOTIDE SEQUENCE [LARGE SCALE GENOMIC DNA]</scope>
    <source>
        <strain evidence="2">SpSt-642</strain>
    </source>
</reference>
<keyword evidence="1" id="KW-0472">Membrane</keyword>